<comment type="caution">
    <text evidence="1">The sequence shown here is derived from an EMBL/GenBank/DDBJ whole genome shotgun (WGS) entry which is preliminary data.</text>
</comment>
<name>A0ACB5TU14_AMBMO</name>
<sequence>MLRKVSNGFFKNDNGDDGGDILDMNGLVVKLKQNNKSLKGCLEEAKFELLWRGREWEYNKFAKLVQSGMRLTSTMAALRRSIEFKWELLREDSNSSGSNSVSRAGHGIGDDDEARSLKSFLSRSSSMYNKFMDSDDDDARSSQHEHTADSSNTDSQDEEEVADPKELFDLFIYHLGPPTKSFTYTMRQILDGIPFDEKLQSVETLVDQYYKSLQMAIELYTKNQEKSVNRLYRQELFQKQDVSDNSTFDFEAKVDQEDVAASCDPTIF</sequence>
<evidence type="ECO:0000313" key="2">
    <source>
        <dbReference type="Proteomes" id="UP001165064"/>
    </source>
</evidence>
<dbReference type="Proteomes" id="UP001165064">
    <property type="component" value="Unassembled WGS sequence"/>
</dbReference>
<reference evidence="1" key="1">
    <citation type="submission" date="2023-04" db="EMBL/GenBank/DDBJ databases">
        <title>Ambrosiozyma monospora NBRC 10751.</title>
        <authorList>
            <person name="Ichikawa N."/>
            <person name="Sato H."/>
            <person name="Tonouchi N."/>
        </authorList>
    </citation>
    <scope>NUCLEOTIDE SEQUENCE</scope>
    <source>
        <strain evidence="1">NBRC 10751</strain>
    </source>
</reference>
<gene>
    <name evidence="1" type="ORF">Amon02_000974200</name>
</gene>
<organism evidence="1 2">
    <name type="scientific">Ambrosiozyma monospora</name>
    <name type="common">Yeast</name>
    <name type="synonym">Endomycopsis monosporus</name>
    <dbReference type="NCBI Taxonomy" id="43982"/>
    <lineage>
        <taxon>Eukaryota</taxon>
        <taxon>Fungi</taxon>
        <taxon>Dikarya</taxon>
        <taxon>Ascomycota</taxon>
        <taxon>Saccharomycotina</taxon>
        <taxon>Pichiomycetes</taxon>
        <taxon>Pichiales</taxon>
        <taxon>Pichiaceae</taxon>
        <taxon>Ambrosiozyma</taxon>
    </lineage>
</organism>
<evidence type="ECO:0000313" key="1">
    <source>
        <dbReference type="EMBL" id="GME95221.1"/>
    </source>
</evidence>
<dbReference type="EMBL" id="BSXS01009313">
    <property type="protein sequence ID" value="GME95221.1"/>
    <property type="molecule type" value="Genomic_DNA"/>
</dbReference>
<keyword evidence="2" id="KW-1185">Reference proteome</keyword>
<protein>
    <submittedName>
        <fullName evidence="1">Unnamed protein product</fullName>
    </submittedName>
</protein>
<accession>A0ACB5TU14</accession>
<proteinExistence type="predicted"/>